<accession>A0A1F7HE88</accession>
<dbReference type="Gene3D" id="3.30.2310.20">
    <property type="entry name" value="RelE-like"/>
    <property type="match status" value="1"/>
</dbReference>
<dbReference type="SUPFAM" id="SSF143011">
    <property type="entry name" value="RelE-like"/>
    <property type="match status" value="1"/>
</dbReference>
<dbReference type="Proteomes" id="UP000178098">
    <property type="component" value="Unassembled WGS sequence"/>
</dbReference>
<dbReference type="EMBL" id="MFZT01000045">
    <property type="protein sequence ID" value="OGK29528.1"/>
    <property type="molecule type" value="Genomic_DNA"/>
</dbReference>
<comment type="caution">
    <text evidence="1">The sequence shown here is derived from an EMBL/GenBank/DDBJ whole genome shotgun (WGS) entry which is preliminary data.</text>
</comment>
<protein>
    <recommendedName>
        <fullName evidence="3">Plasmid stabilization protein</fullName>
    </recommendedName>
</protein>
<sequence length="87" mass="10242">MRHVIFTDGFKKQANKLCRKNPSLRKQLAKQFQIFSLGEYSPPIRLHKLRGRRSTQYAIWIESDLRAIAVKDGDAYIFFELAAHDKY</sequence>
<name>A0A1F7HE88_9BACT</name>
<dbReference type="AlphaFoldDB" id="A0A1F7HE88"/>
<dbReference type="InterPro" id="IPR035093">
    <property type="entry name" value="RelE/ParE_toxin_dom_sf"/>
</dbReference>
<proteinExistence type="predicted"/>
<evidence type="ECO:0008006" key="3">
    <source>
        <dbReference type="Google" id="ProtNLM"/>
    </source>
</evidence>
<reference evidence="1 2" key="1">
    <citation type="journal article" date="2016" name="Nat. Commun.">
        <title>Thousands of microbial genomes shed light on interconnected biogeochemical processes in an aquifer system.</title>
        <authorList>
            <person name="Anantharaman K."/>
            <person name="Brown C.T."/>
            <person name="Hug L.A."/>
            <person name="Sharon I."/>
            <person name="Castelle C.J."/>
            <person name="Probst A.J."/>
            <person name="Thomas B.C."/>
            <person name="Singh A."/>
            <person name="Wilkins M.J."/>
            <person name="Karaoz U."/>
            <person name="Brodie E.L."/>
            <person name="Williams K.H."/>
            <person name="Hubbard S.S."/>
            <person name="Banfield J.F."/>
        </authorList>
    </citation>
    <scope>NUCLEOTIDE SEQUENCE [LARGE SCALE GENOMIC DNA]</scope>
</reference>
<evidence type="ECO:0000313" key="2">
    <source>
        <dbReference type="Proteomes" id="UP000178098"/>
    </source>
</evidence>
<organism evidence="1 2">
    <name type="scientific">Candidatus Roizmanbacteria bacterium RIFCSPHIGHO2_02_FULL_43_11</name>
    <dbReference type="NCBI Taxonomy" id="1802043"/>
    <lineage>
        <taxon>Bacteria</taxon>
        <taxon>Candidatus Roizmaniibacteriota</taxon>
    </lineage>
</organism>
<evidence type="ECO:0000313" key="1">
    <source>
        <dbReference type="EMBL" id="OGK29528.1"/>
    </source>
</evidence>
<gene>
    <name evidence="1" type="ORF">A3D08_01190</name>
</gene>